<dbReference type="Proteomes" id="UP000464378">
    <property type="component" value="Chromosome"/>
</dbReference>
<dbReference type="EMBL" id="LR593887">
    <property type="protein sequence ID" value="VTS04854.1"/>
    <property type="molecule type" value="Genomic_DNA"/>
</dbReference>
<dbReference type="InParanoid" id="A0A6C2YRJ6"/>
<dbReference type="Pfam" id="PF07591">
    <property type="entry name" value="PT-HINT"/>
    <property type="match status" value="1"/>
</dbReference>
<dbReference type="Gene3D" id="2.170.16.10">
    <property type="entry name" value="Hedgehog/Intein (Hint) domain"/>
    <property type="match status" value="1"/>
</dbReference>
<dbReference type="PROSITE" id="PS50818">
    <property type="entry name" value="INTEIN_C_TER"/>
    <property type="match status" value="1"/>
</dbReference>
<dbReference type="InterPro" id="IPR030934">
    <property type="entry name" value="Intein_C"/>
</dbReference>
<keyword evidence="2" id="KW-1185">Reference proteome</keyword>
<dbReference type="InterPro" id="IPR036844">
    <property type="entry name" value="Hint_dom_sf"/>
</dbReference>
<organism evidence="1">
    <name type="scientific">Tuwongella immobilis</name>
    <dbReference type="NCBI Taxonomy" id="692036"/>
    <lineage>
        <taxon>Bacteria</taxon>
        <taxon>Pseudomonadati</taxon>
        <taxon>Planctomycetota</taxon>
        <taxon>Planctomycetia</taxon>
        <taxon>Gemmatales</taxon>
        <taxon>Gemmataceae</taxon>
        <taxon>Tuwongella</taxon>
    </lineage>
</organism>
<reference evidence="1" key="1">
    <citation type="submission" date="2019-04" db="EMBL/GenBank/DDBJ databases">
        <authorList>
            <consortium name="Science for Life Laboratories"/>
        </authorList>
    </citation>
    <scope>NUCLEOTIDE SEQUENCE</scope>
    <source>
        <strain evidence="1">MBLW1</strain>
    </source>
</reference>
<name>A0A6C2YRJ6_9BACT</name>
<proteinExistence type="predicted"/>
<protein>
    <submittedName>
        <fullName evidence="1">Uncharacterized protein</fullName>
    </submittedName>
</protein>
<dbReference type="EMBL" id="LR586016">
    <property type="protein sequence ID" value="VIP03743.1"/>
    <property type="molecule type" value="Genomic_DNA"/>
</dbReference>
<evidence type="ECO:0000313" key="1">
    <source>
        <dbReference type="EMBL" id="VIP03743.1"/>
    </source>
</evidence>
<dbReference type="KEGG" id="tim:GMBLW1_02170"/>
<gene>
    <name evidence="1" type="ORF">GMBLW1_02170</name>
</gene>
<dbReference type="AlphaFoldDB" id="A0A6C2YRJ6"/>
<dbReference type="NCBIfam" id="TIGR01443">
    <property type="entry name" value="intein_Cterm"/>
    <property type="match status" value="1"/>
</dbReference>
<sequence>MGAKGDAIVTAIEACPEIAPGRGRLVVSRFRHSQGEVYDLRLVGSDVIIGVTAHHPLWSATRGAWVSAAELEPGEHLRGIGEGAGVVVEVESLLPRGQEPVYNIEVDGDHCYRVGEQGLLVHNASVGPISAPSSASNCCPEVVTATTTEFELVNTAKQSNFILGELNGGELSFIIENKPKNTPQDGCFGKWMFEEMWKHFGVSVKILVGKWTGSDSDNLKEFNQLLSQGKTEMEAAWGTWTGKRAIEKGFKNVSVASRQPSGGPPFTSVEVRFTY</sequence>
<evidence type="ECO:0000313" key="2">
    <source>
        <dbReference type="Proteomes" id="UP000464378"/>
    </source>
</evidence>
<dbReference type="CDD" id="cd00081">
    <property type="entry name" value="Hint"/>
    <property type="match status" value="1"/>
</dbReference>
<dbReference type="SUPFAM" id="SSF51294">
    <property type="entry name" value="Hedgehog/intein (Hint) domain"/>
    <property type="match status" value="1"/>
</dbReference>
<accession>A0A6C2YRJ6</accession>